<dbReference type="Pfam" id="PF00072">
    <property type="entry name" value="Response_reg"/>
    <property type="match status" value="2"/>
</dbReference>
<reference evidence="4 5" key="1">
    <citation type="journal article" date="2017" name="Water Res.">
        <title>Discovery and metagenomic analysis of an anammox bacterial enrichment related to Candidatus "Brocadia caroliniensis" in a full-scale glycerol-fed nitritation-denitritation separate centrate treatment process.</title>
        <authorList>
            <person name="Park H."/>
            <person name="Brotto A.C."/>
            <person name="van Loosdrecht M.C."/>
            <person name="Chandran K."/>
        </authorList>
    </citation>
    <scope>NUCLEOTIDE SEQUENCE [LARGE SCALE GENOMIC DNA]</scope>
    <source>
        <strain evidence="4">26THWARD</strain>
    </source>
</reference>
<evidence type="ECO:0000256" key="1">
    <source>
        <dbReference type="ARBA" id="ARBA00022553"/>
    </source>
</evidence>
<keyword evidence="1 2" id="KW-0597">Phosphoprotein</keyword>
<dbReference type="SUPFAM" id="SSF55874">
    <property type="entry name" value="ATPase domain of HSP90 chaperone/DNA topoisomerase II/histidine kinase"/>
    <property type="match status" value="1"/>
</dbReference>
<accession>A0A1V4AWK6</accession>
<protein>
    <recommendedName>
        <fullName evidence="3">Response regulatory domain-containing protein</fullName>
    </recommendedName>
</protein>
<dbReference type="SMART" id="SM00448">
    <property type="entry name" value="REC"/>
    <property type="match status" value="2"/>
</dbReference>
<dbReference type="PANTHER" id="PTHR44591:SF3">
    <property type="entry name" value="RESPONSE REGULATORY DOMAIN-CONTAINING PROTEIN"/>
    <property type="match status" value="1"/>
</dbReference>
<feature type="domain" description="Response regulatory" evidence="3">
    <location>
        <begin position="176"/>
        <end position="292"/>
    </location>
</feature>
<dbReference type="InterPro" id="IPR011006">
    <property type="entry name" value="CheY-like_superfamily"/>
</dbReference>
<dbReference type="InterPro" id="IPR001789">
    <property type="entry name" value="Sig_transdc_resp-reg_receiver"/>
</dbReference>
<evidence type="ECO:0000256" key="2">
    <source>
        <dbReference type="PROSITE-ProRule" id="PRU00169"/>
    </source>
</evidence>
<dbReference type="STRING" id="1004156.AYP45_02905"/>
<dbReference type="InterPro" id="IPR050595">
    <property type="entry name" value="Bact_response_regulator"/>
</dbReference>
<comment type="caution">
    <text evidence="4">The sequence shown here is derived from an EMBL/GenBank/DDBJ whole genome shotgun (WGS) entry which is preliminary data.</text>
</comment>
<feature type="modified residue" description="4-aspartylphosphate" evidence="2">
    <location>
        <position position="225"/>
    </location>
</feature>
<organism evidence="4 5">
    <name type="scientific">Candidatus Brocadia carolinensis</name>
    <dbReference type="NCBI Taxonomy" id="1004156"/>
    <lineage>
        <taxon>Bacteria</taxon>
        <taxon>Pseudomonadati</taxon>
        <taxon>Planctomycetota</taxon>
        <taxon>Candidatus Brocadiia</taxon>
        <taxon>Candidatus Brocadiales</taxon>
        <taxon>Candidatus Brocadiaceae</taxon>
        <taxon>Candidatus Brocadia</taxon>
    </lineage>
</organism>
<dbReference type="SUPFAM" id="SSF52172">
    <property type="entry name" value="CheY-like"/>
    <property type="match status" value="2"/>
</dbReference>
<feature type="domain" description="Response regulatory" evidence="3">
    <location>
        <begin position="52"/>
        <end position="165"/>
    </location>
</feature>
<evidence type="ECO:0000259" key="3">
    <source>
        <dbReference type="PROSITE" id="PS50110"/>
    </source>
</evidence>
<dbReference type="EMBL" id="AYTS01000026">
    <property type="protein sequence ID" value="OOP57506.1"/>
    <property type="molecule type" value="Genomic_DNA"/>
</dbReference>
<dbReference type="PANTHER" id="PTHR44591">
    <property type="entry name" value="STRESS RESPONSE REGULATOR PROTEIN 1"/>
    <property type="match status" value="1"/>
</dbReference>
<dbReference type="GO" id="GO:0000160">
    <property type="term" value="P:phosphorelay signal transduction system"/>
    <property type="evidence" value="ECO:0007669"/>
    <property type="project" value="InterPro"/>
</dbReference>
<dbReference type="AlphaFoldDB" id="A0A1V4AWK6"/>
<sequence length="299" mass="32886">MGGKIWFESEYGKGSAFYFTLPLKATVKTTETKEIKAKPLQATPVGVKDAKTVLVVEDDRMAADLLTLYLTNAGYNVVVAVDGEEAIKKAKEYQPFLITLDVMLPKKDGWDVLSELKNSQDVANIPVIIVSMVDNKDLGFSLGAVEYLIKPIDRVKLIDIVTSCIPAERDKSKSMTVLVVDDDEKAVKYMSSVLENAGFDVLRAYSGKAGINLAINNKPDLMILDLMMPEVSGFDVVEKLRTHPTAKGIPIIICSAKDITPEDKKILNGHILAIVQKSSHTKEDLLSSIKKIEHLHVKS</sequence>
<dbReference type="CDD" id="cd17574">
    <property type="entry name" value="REC_OmpR"/>
    <property type="match status" value="2"/>
</dbReference>
<proteinExistence type="predicted"/>
<dbReference type="Gene3D" id="3.40.50.2300">
    <property type="match status" value="2"/>
</dbReference>
<evidence type="ECO:0000313" key="5">
    <source>
        <dbReference type="Proteomes" id="UP000189681"/>
    </source>
</evidence>
<name>A0A1V4AWK6_9BACT</name>
<feature type="modified residue" description="4-aspartylphosphate" evidence="2">
    <location>
        <position position="101"/>
    </location>
</feature>
<dbReference type="InterPro" id="IPR036890">
    <property type="entry name" value="HATPase_C_sf"/>
</dbReference>
<gene>
    <name evidence="4" type="ORF">AYP45_02905</name>
</gene>
<evidence type="ECO:0000313" key="4">
    <source>
        <dbReference type="EMBL" id="OOP57506.1"/>
    </source>
</evidence>
<dbReference type="Proteomes" id="UP000189681">
    <property type="component" value="Unassembled WGS sequence"/>
</dbReference>
<dbReference type="PROSITE" id="PS50110">
    <property type="entry name" value="RESPONSE_REGULATORY"/>
    <property type="match status" value="2"/>
</dbReference>